<proteinExistence type="predicted"/>
<keyword evidence="3" id="KW-1185">Reference proteome</keyword>
<evidence type="ECO:0000313" key="3">
    <source>
        <dbReference type="Proteomes" id="UP000218209"/>
    </source>
</evidence>
<evidence type="ECO:0000313" key="2">
    <source>
        <dbReference type="EMBL" id="OSX77994.1"/>
    </source>
</evidence>
<accession>A0A1X6PAW3</accession>
<feature type="compositionally biased region" description="Low complexity" evidence="1">
    <location>
        <begin position="282"/>
        <end position="297"/>
    </location>
</feature>
<feature type="region of interest" description="Disordered" evidence="1">
    <location>
        <begin position="273"/>
        <end position="297"/>
    </location>
</feature>
<protein>
    <submittedName>
        <fullName evidence="2">Uncharacterized protein</fullName>
    </submittedName>
</protein>
<name>A0A1X6PAW3_PORUM</name>
<dbReference type="Proteomes" id="UP000218209">
    <property type="component" value="Unassembled WGS sequence"/>
</dbReference>
<dbReference type="AlphaFoldDB" id="A0A1X6PAW3"/>
<reference evidence="2 3" key="1">
    <citation type="submission" date="2017-03" db="EMBL/GenBank/DDBJ databases">
        <title>WGS assembly of Porphyra umbilicalis.</title>
        <authorList>
            <person name="Brawley S.H."/>
            <person name="Blouin N.A."/>
            <person name="Ficko-Blean E."/>
            <person name="Wheeler G.L."/>
            <person name="Lohr M."/>
            <person name="Goodson H.V."/>
            <person name="Jenkins J.W."/>
            <person name="Blaby-Haas C.E."/>
            <person name="Helliwell K.E."/>
            <person name="Chan C."/>
            <person name="Marriage T."/>
            <person name="Bhattacharya D."/>
            <person name="Klein A.S."/>
            <person name="Badis Y."/>
            <person name="Brodie J."/>
            <person name="Cao Y."/>
            <person name="Collen J."/>
            <person name="Dittami S.M."/>
            <person name="Gachon C.M."/>
            <person name="Green B.R."/>
            <person name="Karpowicz S."/>
            <person name="Kim J.W."/>
            <person name="Kudahl U."/>
            <person name="Lin S."/>
            <person name="Michel G."/>
            <person name="Mittag M."/>
            <person name="Olson B.J."/>
            <person name="Pangilinan J."/>
            <person name="Peng Y."/>
            <person name="Qiu H."/>
            <person name="Shu S."/>
            <person name="Singer J.T."/>
            <person name="Smith A.G."/>
            <person name="Sprecher B.N."/>
            <person name="Wagner V."/>
            <person name="Wang W."/>
            <person name="Wang Z.-Y."/>
            <person name="Yan J."/>
            <person name="Yarish C."/>
            <person name="Zoeuner-Riek S."/>
            <person name="Zhuang Y."/>
            <person name="Zou Y."/>
            <person name="Lindquist E.A."/>
            <person name="Grimwood J."/>
            <person name="Barry K."/>
            <person name="Rokhsar D.S."/>
            <person name="Schmutz J."/>
            <person name="Stiller J.W."/>
            <person name="Grossman A.R."/>
            <person name="Prochnik S.E."/>
        </authorList>
    </citation>
    <scope>NUCLEOTIDE SEQUENCE [LARGE SCALE GENOMIC DNA]</scope>
    <source>
        <strain evidence="2">4086291</strain>
    </source>
</reference>
<sequence>MALLYGSCSGWHERRVVVHGRPVVSATHRPHLWWSRARGAGGGRPLPSPVTPGSLLSAGARTSPGAPPLPASAGGLARGPLLGARIARALLHVLPLPLALLCVGAVVNGELGRPPVRDAHLAGRLGPHRLGHWLGRARQLARDDVAAPPRALAVLNLLAARVPAGDAALPILLHVPLLHFHRLGRAHGVRAVGHVAPLIDAVVRGVEHPVALRPRRDAPLPVLKDGHRLGRHPGGAALVHVGPHPLAVGMAGDVPLGDALPPRLLGDLHRLGRRPRAGGGADAAAPEATATRAAATTRNDTRPMVQCLGGRRGDRGQVDATTAGRRTAGGRWKRQAPTARCGRCGRVPAVARFEGGAGKERR</sequence>
<feature type="region of interest" description="Disordered" evidence="1">
    <location>
        <begin position="37"/>
        <end position="71"/>
    </location>
</feature>
<dbReference type="EMBL" id="KV918823">
    <property type="protein sequence ID" value="OSX77994.1"/>
    <property type="molecule type" value="Genomic_DNA"/>
</dbReference>
<gene>
    <name evidence="2" type="ORF">BU14_0126s0033</name>
</gene>
<organism evidence="2 3">
    <name type="scientific">Porphyra umbilicalis</name>
    <name type="common">Purple laver</name>
    <name type="synonym">Red alga</name>
    <dbReference type="NCBI Taxonomy" id="2786"/>
    <lineage>
        <taxon>Eukaryota</taxon>
        <taxon>Rhodophyta</taxon>
        <taxon>Bangiophyceae</taxon>
        <taxon>Bangiales</taxon>
        <taxon>Bangiaceae</taxon>
        <taxon>Porphyra</taxon>
    </lineage>
</organism>
<evidence type="ECO:0000256" key="1">
    <source>
        <dbReference type="SAM" id="MobiDB-lite"/>
    </source>
</evidence>